<feature type="region of interest" description="Disordered" evidence="1">
    <location>
        <begin position="1"/>
        <end position="68"/>
    </location>
</feature>
<organism evidence="2 3">
    <name type="scientific">Gulo gulo</name>
    <name type="common">Wolverine</name>
    <name type="synonym">Gluton</name>
    <dbReference type="NCBI Taxonomy" id="48420"/>
    <lineage>
        <taxon>Eukaryota</taxon>
        <taxon>Metazoa</taxon>
        <taxon>Chordata</taxon>
        <taxon>Craniata</taxon>
        <taxon>Vertebrata</taxon>
        <taxon>Euteleostomi</taxon>
        <taxon>Mammalia</taxon>
        <taxon>Eutheria</taxon>
        <taxon>Laurasiatheria</taxon>
        <taxon>Carnivora</taxon>
        <taxon>Caniformia</taxon>
        <taxon>Musteloidea</taxon>
        <taxon>Mustelidae</taxon>
        <taxon>Guloninae</taxon>
        <taxon>Gulo</taxon>
    </lineage>
</organism>
<protein>
    <submittedName>
        <fullName evidence="2">Uncharacterized protein</fullName>
    </submittedName>
</protein>
<comment type="caution">
    <text evidence="2">The sequence shown here is derived from an EMBL/GenBank/DDBJ whole genome shotgun (WGS) entry which is preliminary data.</text>
</comment>
<reference evidence="2 3" key="1">
    <citation type="submission" date="2018-10" db="EMBL/GenBank/DDBJ databases">
        <authorList>
            <person name="Ekblom R."/>
            <person name="Jareborg N."/>
        </authorList>
    </citation>
    <scope>NUCLEOTIDE SEQUENCE [LARGE SCALE GENOMIC DNA]</scope>
    <source>
        <tissue evidence="2">Muscle</tissue>
    </source>
</reference>
<keyword evidence="3" id="KW-1185">Reference proteome</keyword>
<evidence type="ECO:0000256" key="1">
    <source>
        <dbReference type="SAM" id="MobiDB-lite"/>
    </source>
</evidence>
<dbReference type="EMBL" id="CYRY02044735">
    <property type="protein sequence ID" value="VCX39830.1"/>
    <property type="molecule type" value="Genomic_DNA"/>
</dbReference>
<sequence length="68" mass="7287">MEGTAVTDEGLRCQGSGWSGNSASESQQLGKSGLSGPRLRRMSVRETWGITERGEAGRSSRRCQEASL</sequence>
<accession>A0A9X9M977</accession>
<evidence type="ECO:0000313" key="2">
    <source>
        <dbReference type="EMBL" id="VCX39830.1"/>
    </source>
</evidence>
<dbReference type="Proteomes" id="UP000269945">
    <property type="component" value="Unassembled WGS sequence"/>
</dbReference>
<dbReference type="AlphaFoldDB" id="A0A9X9M977"/>
<feature type="compositionally biased region" description="Basic and acidic residues" evidence="1">
    <location>
        <begin position="52"/>
        <end position="68"/>
    </location>
</feature>
<gene>
    <name evidence="2" type="ORF">BN2614_LOCUS3</name>
</gene>
<name>A0A9X9M977_GULGU</name>
<feature type="compositionally biased region" description="Polar residues" evidence="1">
    <location>
        <begin position="19"/>
        <end position="30"/>
    </location>
</feature>
<evidence type="ECO:0000313" key="3">
    <source>
        <dbReference type="Proteomes" id="UP000269945"/>
    </source>
</evidence>
<proteinExistence type="predicted"/>